<dbReference type="InterPro" id="IPR029069">
    <property type="entry name" value="HotDog_dom_sf"/>
</dbReference>
<accession>A0AAD7KDL3</accession>
<feature type="region of interest" description="Disordered" evidence="11">
    <location>
        <begin position="1"/>
        <end position="20"/>
    </location>
</feature>
<dbReference type="InterPro" id="IPR009061">
    <property type="entry name" value="DNA-bd_dom_put_sf"/>
</dbReference>
<proteinExistence type="inferred from homology"/>
<dbReference type="FunFam" id="3.90.530.10:FF:000003">
    <property type="entry name" value="Dna repair rad14 protein"/>
    <property type="match status" value="1"/>
</dbReference>
<evidence type="ECO:0000256" key="11">
    <source>
        <dbReference type="SAM" id="MobiDB-lite"/>
    </source>
</evidence>
<evidence type="ECO:0000313" key="16">
    <source>
        <dbReference type="Proteomes" id="UP001215280"/>
    </source>
</evidence>
<feature type="region of interest" description="Disordered" evidence="11">
    <location>
        <begin position="26"/>
        <end position="80"/>
    </location>
</feature>
<dbReference type="GO" id="GO:0070914">
    <property type="term" value="P:UV-damage excision repair"/>
    <property type="evidence" value="ECO:0007669"/>
    <property type="project" value="TreeGrafter"/>
</dbReference>
<comment type="subcellular location">
    <subcellularLocation>
        <location evidence="1">Nucleus</location>
    </subcellularLocation>
</comment>
<name>A0AAD7KDL3_9AGAR</name>
<keyword evidence="3" id="KW-0479">Metal-binding</keyword>
<dbReference type="Pfam" id="PF20789">
    <property type="entry name" value="4HBT_3C"/>
    <property type="match status" value="1"/>
</dbReference>
<dbReference type="CDD" id="cd21077">
    <property type="entry name" value="DBD_Rad14"/>
    <property type="match status" value="1"/>
</dbReference>
<dbReference type="GO" id="GO:0003684">
    <property type="term" value="F:damaged DNA binding"/>
    <property type="evidence" value="ECO:0007669"/>
    <property type="project" value="InterPro"/>
</dbReference>
<dbReference type="GO" id="GO:0006284">
    <property type="term" value="P:base-excision repair"/>
    <property type="evidence" value="ECO:0007669"/>
    <property type="project" value="TreeGrafter"/>
</dbReference>
<dbReference type="InterPro" id="IPR037129">
    <property type="entry name" value="XPA_sf"/>
</dbReference>
<feature type="domain" description="Acyl-CoA thioesterase-like N-terminal HotDog" evidence="13">
    <location>
        <begin position="326"/>
        <end position="406"/>
    </location>
</feature>
<keyword evidence="16" id="KW-1185">Reference proteome</keyword>
<dbReference type="AlphaFoldDB" id="A0AAD7KDL3"/>
<comment type="similarity">
    <text evidence="2">Belongs to the XPA family.</text>
</comment>
<dbReference type="Gene3D" id="3.90.530.10">
    <property type="entry name" value="XPA C-terminal domain"/>
    <property type="match status" value="1"/>
</dbReference>
<dbReference type="Proteomes" id="UP001215280">
    <property type="component" value="Unassembled WGS sequence"/>
</dbReference>
<dbReference type="GO" id="GO:0000110">
    <property type="term" value="C:nucleotide-excision repair factor 1 complex"/>
    <property type="evidence" value="ECO:0007669"/>
    <property type="project" value="TreeGrafter"/>
</dbReference>
<dbReference type="CDD" id="cd03445">
    <property type="entry name" value="Thioesterase_II_repeat2"/>
    <property type="match status" value="1"/>
</dbReference>
<dbReference type="PROSITE" id="PS00753">
    <property type="entry name" value="XPA_2"/>
    <property type="match status" value="1"/>
</dbReference>
<dbReference type="EMBL" id="JARJLG010000002">
    <property type="protein sequence ID" value="KAJ7783430.1"/>
    <property type="molecule type" value="Genomic_DNA"/>
</dbReference>
<dbReference type="SUPFAM" id="SSF46955">
    <property type="entry name" value="Putative DNA-binding domain"/>
    <property type="match status" value="1"/>
</dbReference>
<dbReference type="InterPro" id="IPR000465">
    <property type="entry name" value="XPA/RAD14"/>
</dbReference>
<dbReference type="GO" id="GO:1901255">
    <property type="term" value="P:nucleotide-excision repair involved in interstrand cross-link repair"/>
    <property type="evidence" value="ECO:0007669"/>
    <property type="project" value="TreeGrafter"/>
</dbReference>
<comment type="caution">
    <text evidence="15">The sequence shown here is derived from an EMBL/GenBank/DDBJ whole genome shotgun (WGS) entry which is preliminary data.</text>
</comment>
<dbReference type="Pfam" id="PF05181">
    <property type="entry name" value="XPA_C"/>
    <property type="match status" value="1"/>
</dbReference>
<keyword evidence="8" id="KW-0234">DNA repair</keyword>
<feature type="domain" description="XPA C-terminal" evidence="12">
    <location>
        <begin position="173"/>
        <end position="223"/>
    </location>
</feature>
<evidence type="ECO:0000256" key="8">
    <source>
        <dbReference type="ARBA" id="ARBA00023204"/>
    </source>
</evidence>
<evidence type="ECO:0000259" key="12">
    <source>
        <dbReference type="Pfam" id="PF05181"/>
    </source>
</evidence>
<organism evidence="15 16">
    <name type="scientific">Mycena maculata</name>
    <dbReference type="NCBI Taxonomy" id="230809"/>
    <lineage>
        <taxon>Eukaryota</taxon>
        <taxon>Fungi</taxon>
        <taxon>Dikarya</taxon>
        <taxon>Basidiomycota</taxon>
        <taxon>Agaricomycotina</taxon>
        <taxon>Agaricomycetes</taxon>
        <taxon>Agaricomycetidae</taxon>
        <taxon>Agaricales</taxon>
        <taxon>Marasmiineae</taxon>
        <taxon>Mycenaceae</taxon>
        <taxon>Mycena</taxon>
    </lineage>
</organism>
<feature type="domain" description="Acyl-CoA thioesterase-like C-terminal" evidence="14">
    <location>
        <begin position="477"/>
        <end position="592"/>
    </location>
</feature>
<dbReference type="Gene3D" id="2.40.160.210">
    <property type="entry name" value="Acyl-CoA thioesterase, double hotdog domain"/>
    <property type="match status" value="1"/>
</dbReference>
<dbReference type="CDD" id="cd03444">
    <property type="entry name" value="Thioesterase_II_repeat1"/>
    <property type="match status" value="1"/>
</dbReference>
<feature type="compositionally biased region" description="Low complexity" evidence="11">
    <location>
        <begin position="61"/>
        <end position="74"/>
    </location>
</feature>
<evidence type="ECO:0000256" key="7">
    <source>
        <dbReference type="ARBA" id="ARBA00023125"/>
    </source>
</evidence>
<evidence type="ECO:0000256" key="3">
    <source>
        <dbReference type="ARBA" id="ARBA00022723"/>
    </source>
</evidence>
<dbReference type="InterPro" id="IPR042171">
    <property type="entry name" value="Acyl-CoA_hotdog"/>
</dbReference>
<keyword evidence="6" id="KW-0862">Zinc</keyword>
<evidence type="ECO:0000256" key="9">
    <source>
        <dbReference type="ARBA" id="ARBA00023242"/>
    </source>
</evidence>
<keyword evidence="9" id="KW-0539">Nucleus</keyword>
<evidence type="ECO:0000313" key="15">
    <source>
        <dbReference type="EMBL" id="KAJ7783430.1"/>
    </source>
</evidence>
<evidence type="ECO:0000256" key="2">
    <source>
        <dbReference type="ARBA" id="ARBA00005548"/>
    </source>
</evidence>
<dbReference type="InterPro" id="IPR022656">
    <property type="entry name" value="XPA_C"/>
</dbReference>
<evidence type="ECO:0000259" key="13">
    <source>
        <dbReference type="Pfam" id="PF13622"/>
    </source>
</evidence>
<evidence type="ECO:0000256" key="1">
    <source>
        <dbReference type="ARBA" id="ARBA00004123"/>
    </source>
</evidence>
<keyword evidence="4" id="KW-0227">DNA damage</keyword>
<reference evidence="15" key="1">
    <citation type="submission" date="2023-03" db="EMBL/GenBank/DDBJ databases">
        <title>Massive genome expansion in bonnet fungi (Mycena s.s.) driven by repeated elements and novel gene families across ecological guilds.</title>
        <authorList>
            <consortium name="Lawrence Berkeley National Laboratory"/>
            <person name="Harder C.B."/>
            <person name="Miyauchi S."/>
            <person name="Viragh M."/>
            <person name="Kuo A."/>
            <person name="Thoen E."/>
            <person name="Andreopoulos B."/>
            <person name="Lu D."/>
            <person name="Skrede I."/>
            <person name="Drula E."/>
            <person name="Henrissat B."/>
            <person name="Morin E."/>
            <person name="Kohler A."/>
            <person name="Barry K."/>
            <person name="LaButti K."/>
            <person name="Morin E."/>
            <person name="Salamov A."/>
            <person name="Lipzen A."/>
            <person name="Mereny Z."/>
            <person name="Hegedus B."/>
            <person name="Baldrian P."/>
            <person name="Stursova M."/>
            <person name="Weitz H."/>
            <person name="Taylor A."/>
            <person name="Grigoriev I.V."/>
            <person name="Nagy L.G."/>
            <person name="Martin F."/>
            <person name="Kauserud H."/>
        </authorList>
    </citation>
    <scope>NUCLEOTIDE SEQUENCE</scope>
    <source>
        <strain evidence="15">CBHHK188m</strain>
    </source>
</reference>
<feature type="compositionally biased region" description="Polar residues" evidence="11">
    <location>
        <begin position="42"/>
        <end position="53"/>
    </location>
</feature>
<dbReference type="GO" id="GO:0008270">
    <property type="term" value="F:zinc ion binding"/>
    <property type="evidence" value="ECO:0007669"/>
    <property type="project" value="UniProtKB-KW"/>
</dbReference>
<evidence type="ECO:0000259" key="14">
    <source>
        <dbReference type="Pfam" id="PF20789"/>
    </source>
</evidence>
<dbReference type="GO" id="GO:0000715">
    <property type="term" value="P:nucleotide-excision repair, DNA damage recognition"/>
    <property type="evidence" value="ECO:0007669"/>
    <property type="project" value="TreeGrafter"/>
</dbReference>
<feature type="compositionally biased region" description="Pro residues" evidence="11">
    <location>
        <begin position="1"/>
        <end position="10"/>
    </location>
</feature>
<dbReference type="Pfam" id="PF13622">
    <property type="entry name" value="4HBT_3"/>
    <property type="match status" value="1"/>
</dbReference>
<dbReference type="InterPro" id="IPR049449">
    <property type="entry name" value="TesB_ACOT8-like_N"/>
</dbReference>
<gene>
    <name evidence="15" type="ORF">DFH07DRAFT_864458</name>
</gene>
<dbReference type="SUPFAM" id="SSF54637">
    <property type="entry name" value="Thioesterase/thiol ester dehydrase-isomerase"/>
    <property type="match status" value="2"/>
</dbReference>
<dbReference type="InterPro" id="IPR049450">
    <property type="entry name" value="ACOT8-like_C"/>
</dbReference>
<sequence>MDRPATPPPTSALQLTPEQIKQVEINRLKAKANKRQREEELSASNVPNANNKRPLSVVPATSNSPTTPGPSKSKPLNRDSRLGKYFDYDLSKMVNSKGGFLIEDGKEVDEDMLRKEKERERQRIQKNMEPAVFLDPALNPKCRECQSISIDHDYRKIFGCLVCKTCQNDKPEKYSLLTKTECKQDYLLTDPELRDEELLPHMLKANPHKSTFANMMLYVRYQVEEFAWKKWGSPEELDAEYERRTADKSKKKNRKFEEGLRDLRRRTKESVWQRKKDEEHKHVFGPISASRGDAGQQVCHECGFTISSALEVERFEVDLFRSKTLWTPTRARGVFGGQVISQALVSATNSVDPTFGLHCYFLLSASAATPIVYLVERLRDGRSYLTRAVKALQNGRVIFMMMCSFQKEEPWQPTGQWGMPQGVPPPERCQLEEDRYAALLKNADLHTKLHEIYREFIQERLRSPIAIKLAVENDTASGGMPRFMYWMQARDIPAYDAPFQKCILSYISDLYLLGAASRTLGLERFGKGPNATSMTSTIDHSICFYDDKFDCGDWLLYVMASPRAASGRAIVYGQLYSRTGTLVAVTTQEGVVRADRRGPEAKL</sequence>
<keyword evidence="5" id="KW-0863">Zinc-finger</keyword>
<evidence type="ECO:0000256" key="4">
    <source>
        <dbReference type="ARBA" id="ARBA00022763"/>
    </source>
</evidence>
<dbReference type="PANTHER" id="PTHR10142">
    <property type="entry name" value="DNA REPAIR PROTEIN COMPLEMENTING XP-A CELLS"/>
    <property type="match status" value="1"/>
</dbReference>
<dbReference type="InterPro" id="IPR022658">
    <property type="entry name" value="XPA_CS"/>
</dbReference>
<evidence type="ECO:0000256" key="6">
    <source>
        <dbReference type="ARBA" id="ARBA00022833"/>
    </source>
</evidence>
<evidence type="ECO:0000256" key="5">
    <source>
        <dbReference type="ARBA" id="ARBA00022771"/>
    </source>
</evidence>
<protein>
    <recommendedName>
        <fullName evidence="10">DNA repair protein RAD14</fullName>
    </recommendedName>
</protein>
<dbReference type="NCBIfam" id="TIGR00598">
    <property type="entry name" value="rad14"/>
    <property type="match status" value="1"/>
</dbReference>
<evidence type="ECO:0000256" key="10">
    <source>
        <dbReference type="ARBA" id="ARBA00072989"/>
    </source>
</evidence>
<keyword evidence="7" id="KW-0238">DNA-binding</keyword>
<dbReference type="PANTHER" id="PTHR10142:SF0">
    <property type="entry name" value="DNA REPAIR PROTEIN COMPLEMENTING XP-A CELLS"/>
    <property type="match status" value="1"/>
</dbReference>